<reference evidence="5" key="1">
    <citation type="submission" date="2016-10" db="EMBL/GenBank/DDBJ databases">
        <authorList>
            <person name="Varghese N."/>
            <person name="Submissions S."/>
        </authorList>
    </citation>
    <scope>NUCLEOTIDE SEQUENCE [LARGE SCALE GENOMIC DNA]</scope>
    <source>
        <strain evidence="5">DSM 24767</strain>
    </source>
</reference>
<protein>
    <submittedName>
        <fullName evidence="4">Uncharacterized protein</fullName>
    </submittedName>
</protein>
<feature type="coiled-coil region" evidence="3">
    <location>
        <begin position="118"/>
        <end position="233"/>
    </location>
</feature>
<comment type="similarity">
    <text evidence="2">Belongs to the Sph1/Sph2 family.</text>
</comment>
<dbReference type="STRING" id="1095778.SAMN04489842_3908"/>
<feature type="coiled-coil region" evidence="3">
    <location>
        <begin position="19"/>
        <end position="70"/>
    </location>
</feature>
<evidence type="ECO:0000313" key="5">
    <source>
        <dbReference type="Proteomes" id="UP000198848"/>
    </source>
</evidence>
<dbReference type="InterPro" id="IPR027417">
    <property type="entry name" value="P-loop_NTPase"/>
</dbReference>
<evidence type="ECO:0000256" key="3">
    <source>
        <dbReference type="SAM" id="Coils"/>
    </source>
</evidence>
<proteinExistence type="inferred from homology"/>
<dbReference type="PANTHER" id="PTHR32114:SF2">
    <property type="entry name" value="ABC TRANSPORTER ABCH.3"/>
    <property type="match status" value="1"/>
</dbReference>
<evidence type="ECO:0000256" key="1">
    <source>
        <dbReference type="ARBA" id="ARBA00023054"/>
    </source>
</evidence>
<name>A0A1H1IY43_NATTX</name>
<dbReference type="AlphaFoldDB" id="A0A1H1IY43"/>
<dbReference type="Proteomes" id="UP000198848">
    <property type="component" value="Unassembled WGS sequence"/>
</dbReference>
<accession>A0A1H1IY43</accession>
<evidence type="ECO:0000256" key="2">
    <source>
        <dbReference type="ARBA" id="ARBA00049666"/>
    </source>
</evidence>
<dbReference type="Gene3D" id="3.40.50.300">
    <property type="entry name" value="P-loop containing nucleotide triphosphate hydrolases"/>
    <property type="match status" value="1"/>
</dbReference>
<gene>
    <name evidence="4" type="ORF">SAMN04489842_3908</name>
</gene>
<evidence type="ECO:0000313" key="4">
    <source>
        <dbReference type="EMBL" id="SDR42579.1"/>
    </source>
</evidence>
<dbReference type="PANTHER" id="PTHR32114">
    <property type="entry name" value="ABC TRANSPORTER ABCH.3"/>
    <property type="match status" value="1"/>
</dbReference>
<sequence length="379" mass="44518">MKKWSTVEELAESGRLEEISNALQRDPELENQIDNLTSEKRSLITDIREKQNERTRAKELEEETREIIIKALEEFICPVCDERVNRSEATTRLDNKQCPFCNQSTDIRDTFSHLETEKQQSEGKLDEIDHELEELRERKNEVESEIQSLKEERPEIADLNSYAVDQLKEFDHDIQSIHAKAKEKRVEAEEALEKYDVKLKNIEDKVTELDEDISDLEEEQEAKKEVIAKLEDEDVSTKLSNFEERWNHHYQQIAPQIAENIHLQRNGEIVLVNEDGRRREYDRRGDLADAEVVLLNISFVIALNQIALDRGSIDWETIVLDEPFAHLDRGIKEDAIAYMRNLDIQFILTSSDEYIWQEFNHATTLSLERQYKLTDFTNE</sequence>
<organism evidence="4 5">
    <name type="scientific">Natronobacterium texcoconense</name>
    <dbReference type="NCBI Taxonomy" id="1095778"/>
    <lineage>
        <taxon>Archaea</taxon>
        <taxon>Methanobacteriati</taxon>
        <taxon>Methanobacteriota</taxon>
        <taxon>Stenosarchaea group</taxon>
        <taxon>Halobacteria</taxon>
        <taxon>Halobacteriales</taxon>
        <taxon>Natrialbaceae</taxon>
        <taxon>Natronobacterium</taxon>
    </lineage>
</organism>
<dbReference type="EMBL" id="FNLC01000006">
    <property type="protein sequence ID" value="SDR42579.1"/>
    <property type="molecule type" value="Genomic_DNA"/>
</dbReference>
<dbReference type="SUPFAM" id="SSF52540">
    <property type="entry name" value="P-loop containing nucleoside triphosphate hydrolases"/>
    <property type="match status" value="1"/>
</dbReference>
<keyword evidence="1 3" id="KW-0175">Coiled coil</keyword>
<keyword evidence="5" id="KW-1185">Reference proteome</keyword>